<keyword evidence="3" id="KW-1185">Reference proteome</keyword>
<dbReference type="Proteomes" id="UP001243623">
    <property type="component" value="Chromosome"/>
</dbReference>
<keyword evidence="1" id="KW-0812">Transmembrane</keyword>
<evidence type="ECO:0000313" key="2">
    <source>
        <dbReference type="EMBL" id="WIW71027.1"/>
    </source>
</evidence>
<dbReference type="AlphaFoldDB" id="A0A9Y2ERC5"/>
<accession>A0A9Y2ERC5</accession>
<keyword evidence="1" id="KW-1133">Transmembrane helix</keyword>
<sequence length="196" mass="21705">MTDLKKKLKGHLCSARHWLGKAEESLEKDRDIRAELNLMLAQAEITHAKEVKSESKDRRINYRGLLIRSILLIGLISFGIVSGFGGFIGTQQKLSNESQEIVPNYRSTLSEEVPLNGQVVPKIQETSSFDSGGPDLAGQHNEIESAKKMPMKQTVVVEETIPKAEAKVSVSEQPVRLQPREMQELISAAGKSLRGE</sequence>
<feature type="transmembrane region" description="Helical" evidence="1">
    <location>
        <begin position="65"/>
        <end position="88"/>
    </location>
</feature>
<dbReference type="KEGG" id="sgbi:P3F81_01500"/>
<dbReference type="EMBL" id="CP120678">
    <property type="protein sequence ID" value="WIW71027.1"/>
    <property type="molecule type" value="Genomic_DNA"/>
</dbReference>
<dbReference type="RefSeq" id="WP_147667011.1">
    <property type="nucleotide sequence ID" value="NZ_CP120678.1"/>
</dbReference>
<organism evidence="2 3">
    <name type="scientific">Selenobaculum gibii</name>
    <dbReference type="NCBI Taxonomy" id="3054208"/>
    <lineage>
        <taxon>Bacteria</taxon>
        <taxon>Bacillati</taxon>
        <taxon>Bacillota</taxon>
        <taxon>Negativicutes</taxon>
        <taxon>Selenomonadales</taxon>
        <taxon>Selenomonadaceae</taxon>
        <taxon>Selenobaculum</taxon>
    </lineage>
</organism>
<name>A0A9Y2ERC5_9FIRM</name>
<proteinExistence type="predicted"/>
<reference evidence="2" key="1">
    <citation type="submission" date="2023-03" db="EMBL/GenBank/DDBJ databases">
        <title>Selenobaculum gbiensis gen. nov. sp. nov., a new bacterium isolated from the gut microbiota of IBD patient.</title>
        <authorList>
            <person name="Yeo S."/>
            <person name="Park H."/>
            <person name="Huh C.S."/>
        </authorList>
    </citation>
    <scope>NUCLEOTIDE SEQUENCE</scope>
    <source>
        <strain evidence="2">ICN-92133</strain>
    </source>
</reference>
<gene>
    <name evidence="2" type="ORF">P3F81_01500</name>
</gene>
<evidence type="ECO:0000256" key="1">
    <source>
        <dbReference type="SAM" id="Phobius"/>
    </source>
</evidence>
<protein>
    <submittedName>
        <fullName evidence="2">Uncharacterized protein</fullName>
    </submittedName>
</protein>
<evidence type="ECO:0000313" key="3">
    <source>
        <dbReference type="Proteomes" id="UP001243623"/>
    </source>
</evidence>
<keyword evidence="1" id="KW-0472">Membrane</keyword>